<reference evidence="4" key="1">
    <citation type="submission" date="2015-07" db="EMBL/GenBank/DDBJ databases">
        <title>Transcriptome Assembly of Anthurium amnicola.</title>
        <authorList>
            <person name="Suzuki J."/>
        </authorList>
    </citation>
    <scope>NUCLEOTIDE SEQUENCE</scope>
</reference>
<feature type="domain" description="WASH1 WAHD" evidence="3">
    <location>
        <begin position="66"/>
        <end position="145"/>
    </location>
</feature>
<accession>A0A1D1XWW3</accession>
<dbReference type="GO" id="GO:0003779">
    <property type="term" value="F:actin binding"/>
    <property type="evidence" value="ECO:0007669"/>
    <property type="project" value="UniProtKB-KW"/>
</dbReference>
<evidence type="ECO:0000256" key="2">
    <source>
        <dbReference type="ARBA" id="ARBA00023203"/>
    </source>
</evidence>
<dbReference type="GO" id="GO:0055037">
    <property type="term" value="C:recycling endosome"/>
    <property type="evidence" value="ECO:0007669"/>
    <property type="project" value="TreeGrafter"/>
</dbReference>
<organism evidence="4">
    <name type="scientific">Anthurium amnicola</name>
    <dbReference type="NCBI Taxonomy" id="1678845"/>
    <lineage>
        <taxon>Eukaryota</taxon>
        <taxon>Viridiplantae</taxon>
        <taxon>Streptophyta</taxon>
        <taxon>Embryophyta</taxon>
        <taxon>Tracheophyta</taxon>
        <taxon>Spermatophyta</taxon>
        <taxon>Magnoliopsida</taxon>
        <taxon>Liliopsida</taxon>
        <taxon>Araceae</taxon>
        <taxon>Pothoideae</taxon>
        <taxon>Potheae</taxon>
        <taxon>Anthurium</taxon>
    </lineage>
</organism>
<sequence length="197" mass="21738">KDGYGAAVYRGRPVYITRPLRVQQPHGSASVCPPLGSGPLPVQGETMLRVSEDGNRRREGFVASYRQIGASLLDLQEAADRIFDTISQRIAEERDKLTEISERIQKAKAGIDAISCSKGSLIIRSPSQYPSTSTSERDFRPLFGYEDRSTNLCHPTAKILVDGGLSREFGLDGTLELFQFFSEANIGEFQKEGHSKV</sequence>
<dbReference type="GO" id="GO:0005829">
    <property type="term" value="C:cytosol"/>
    <property type="evidence" value="ECO:0007669"/>
    <property type="project" value="GOC"/>
</dbReference>
<dbReference type="GO" id="GO:0005769">
    <property type="term" value="C:early endosome"/>
    <property type="evidence" value="ECO:0007669"/>
    <property type="project" value="InterPro"/>
</dbReference>
<evidence type="ECO:0000259" key="3">
    <source>
        <dbReference type="Pfam" id="PF11945"/>
    </source>
</evidence>
<dbReference type="AlphaFoldDB" id="A0A1D1XWW3"/>
<dbReference type="GO" id="GO:0034314">
    <property type="term" value="P:Arp2/3 complex-mediated actin nucleation"/>
    <property type="evidence" value="ECO:0007669"/>
    <property type="project" value="InterPro"/>
</dbReference>
<dbReference type="GO" id="GO:0006887">
    <property type="term" value="P:exocytosis"/>
    <property type="evidence" value="ECO:0007669"/>
    <property type="project" value="TreeGrafter"/>
</dbReference>
<dbReference type="InterPro" id="IPR028290">
    <property type="entry name" value="WASH1"/>
</dbReference>
<dbReference type="EMBL" id="GDJX01021074">
    <property type="protein sequence ID" value="JAT46862.1"/>
    <property type="molecule type" value="Transcribed_RNA"/>
</dbReference>
<keyword evidence="2" id="KW-0009">Actin-binding</keyword>
<dbReference type="GO" id="GO:0043014">
    <property type="term" value="F:alpha-tubulin binding"/>
    <property type="evidence" value="ECO:0007669"/>
    <property type="project" value="InterPro"/>
</dbReference>
<dbReference type="GO" id="GO:0032456">
    <property type="term" value="P:endocytic recycling"/>
    <property type="evidence" value="ECO:0007669"/>
    <property type="project" value="TreeGrafter"/>
</dbReference>
<dbReference type="PANTHER" id="PTHR23331">
    <property type="entry name" value="CXYORF1"/>
    <property type="match status" value="1"/>
</dbReference>
<dbReference type="Pfam" id="PF11945">
    <property type="entry name" value="WASH_WAHD"/>
    <property type="match status" value="1"/>
</dbReference>
<protein>
    <submittedName>
        <fullName evidence="4">WAS protein family 1</fullName>
    </submittedName>
</protein>
<dbReference type="GO" id="GO:0042147">
    <property type="term" value="P:retrograde transport, endosome to Golgi"/>
    <property type="evidence" value="ECO:0007669"/>
    <property type="project" value="TreeGrafter"/>
</dbReference>
<name>A0A1D1XWW3_9ARAE</name>
<gene>
    <name evidence="4" type="primary">WASH1_1</name>
    <name evidence="4" type="ORF">g.52090</name>
</gene>
<feature type="non-terminal residue" evidence="4">
    <location>
        <position position="1"/>
    </location>
</feature>
<dbReference type="GO" id="GO:0071203">
    <property type="term" value="C:WASH complex"/>
    <property type="evidence" value="ECO:0007669"/>
    <property type="project" value="InterPro"/>
</dbReference>
<dbReference type="PANTHER" id="PTHR23331:SF1">
    <property type="entry name" value="WASH COMPLEX SUBUNIT 1"/>
    <property type="match status" value="1"/>
</dbReference>
<proteinExistence type="inferred from homology"/>
<comment type="similarity">
    <text evidence="1">Belongs to the WASH1 family.</text>
</comment>
<dbReference type="GO" id="GO:0043015">
    <property type="term" value="F:gamma-tubulin binding"/>
    <property type="evidence" value="ECO:0007669"/>
    <property type="project" value="TreeGrafter"/>
</dbReference>
<evidence type="ECO:0000256" key="1">
    <source>
        <dbReference type="ARBA" id="ARBA00005602"/>
    </source>
</evidence>
<evidence type="ECO:0000313" key="4">
    <source>
        <dbReference type="EMBL" id="JAT46862.1"/>
    </source>
</evidence>
<dbReference type="InterPro" id="IPR021854">
    <property type="entry name" value="WASH1_WAHD"/>
</dbReference>